<proteinExistence type="inferred from homology"/>
<evidence type="ECO:0000256" key="3">
    <source>
        <dbReference type="ARBA" id="ARBA00022833"/>
    </source>
</evidence>
<dbReference type="AlphaFoldDB" id="A0A5N5WFU7"/>
<sequence length="174" mass="18908">MAMMTDKTFRGSCSCQKISYQVDLPTGAPAPKAPVLISSPNPPQQRGTPEIESKLVDLSMKIAVCHCNNCKRTTGSAFSSNFIVPKSTFTYTAGTPKVYRDSGDTGTEIQMHFCGDCGTTVTSQTPGKENVVIKAGTLDEESRRHLDLGVEIYGKRKDQWVRQLGSVPITEGML</sequence>
<dbReference type="EMBL" id="ML732563">
    <property type="protein sequence ID" value="KAB8067123.1"/>
    <property type="molecule type" value="Genomic_DNA"/>
</dbReference>
<dbReference type="PANTHER" id="PTHR33337:SF36">
    <property type="entry name" value="DUF636 DOMAIN PROTEIN (AFU_ORTHOLOGUE AFUA_3G01340)"/>
    <property type="match status" value="1"/>
</dbReference>
<dbReference type="OrthoDB" id="9985472at2759"/>
<organism evidence="6 7">
    <name type="scientific">Aspergillus leporis</name>
    <dbReference type="NCBI Taxonomy" id="41062"/>
    <lineage>
        <taxon>Eukaryota</taxon>
        <taxon>Fungi</taxon>
        <taxon>Dikarya</taxon>
        <taxon>Ascomycota</taxon>
        <taxon>Pezizomycotina</taxon>
        <taxon>Eurotiomycetes</taxon>
        <taxon>Eurotiomycetidae</taxon>
        <taxon>Eurotiales</taxon>
        <taxon>Aspergillaceae</taxon>
        <taxon>Aspergillus</taxon>
        <taxon>Aspergillus subgen. Circumdati</taxon>
    </lineage>
</organism>
<feature type="domain" description="CENP-V/GFA" evidence="5">
    <location>
        <begin position="37"/>
        <end position="154"/>
    </location>
</feature>
<keyword evidence="7" id="KW-1185">Reference proteome</keyword>
<dbReference type="PANTHER" id="PTHR33337">
    <property type="entry name" value="GFA DOMAIN-CONTAINING PROTEIN"/>
    <property type="match status" value="1"/>
</dbReference>
<keyword evidence="3" id="KW-0862">Zinc</keyword>
<dbReference type="Pfam" id="PF04828">
    <property type="entry name" value="GFA"/>
    <property type="match status" value="1"/>
</dbReference>
<keyword evidence="2" id="KW-0479">Metal-binding</keyword>
<evidence type="ECO:0000259" key="5">
    <source>
        <dbReference type="PROSITE" id="PS51891"/>
    </source>
</evidence>
<protein>
    <submittedName>
        <fullName evidence="6">Mss4-like protein</fullName>
    </submittedName>
</protein>
<dbReference type="Gene3D" id="3.90.1590.10">
    <property type="entry name" value="glutathione-dependent formaldehyde- activating enzyme (gfa)"/>
    <property type="match status" value="1"/>
</dbReference>
<evidence type="ECO:0000313" key="6">
    <source>
        <dbReference type="EMBL" id="KAB8067123.1"/>
    </source>
</evidence>
<dbReference type="PROSITE" id="PS51891">
    <property type="entry name" value="CENP_V_GFA"/>
    <property type="match status" value="1"/>
</dbReference>
<gene>
    <name evidence="6" type="ORF">BDV29DRAFT_186720</name>
</gene>
<evidence type="ECO:0000256" key="1">
    <source>
        <dbReference type="ARBA" id="ARBA00005495"/>
    </source>
</evidence>
<name>A0A5N5WFU7_9EURO</name>
<dbReference type="InterPro" id="IPR011057">
    <property type="entry name" value="Mss4-like_sf"/>
</dbReference>
<evidence type="ECO:0000256" key="4">
    <source>
        <dbReference type="ARBA" id="ARBA00023239"/>
    </source>
</evidence>
<reference evidence="6 7" key="1">
    <citation type="submission" date="2019-04" db="EMBL/GenBank/DDBJ databases">
        <title>Friends and foes A comparative genomics study of 23 Aspergillus species from section Flavi.</title>
        <authorList>
            <consortium name="DOE Joint Genome Institute"/>
            <person name="Kjaerbolling I."/>
            <person name="Vesth T."/>
            <person name="Frisvad J.C."/>
            <person name="Nybo J.L."/>
            <person name="Theobald S."/>
            <person name="Kildgaard S."/>
            <person name="Isbrandt T."/>
            <person name="Kuo A."/>
            <person name="Sato A."/>
            <person name="Lyhne E.K."/>
            <person name="Kogle M.E."/>
            <person name="Wiebenga A."/>
            <person name="Kun R.S."/>
            <person name="Lubbers R.J."/>
            <person name="Makela M.R."/>
            <person name="Barry K."/>
            <person name="Chovatia M."/>
            <person name="Clum A."/>
            <person name="Daum C."/>
            <person name="Haridas S."/>
            <person name="He G."/>
            <person name="LaButti K."/>
            <person name="Lipzen A."/>
            <person name="Mondo S."/>
            <person name="Riley R."/>
            <person name="Salamov A."/>
            <person name="Simmons B.A."/>
            <person name="Magnuson J.K."/>
            <person name="Henrissat B."/>
            <person name="Mortensen U.H."/>
            <person name="Larsen T.O."/>
            <person name="Devries R.P."/>
            <person name="Grigoriev I.V."/>
            <person name="Machida M."/>
            <person name="Baker S.E."/>
            <person name="Andersen M.R."/>
        </authorList>
    </citation>
    <scope>NUCLEOTIDE SEQUENCE [LARGE SCALE GENOMIC DNA]</scope>
    <source>
        <strain evidence="6 7">CBS 151.66</strain>
    </source>
</reference>
<dbReference type="GO" id="GO:0016846">
    <property type="term" value="F:carbon-sulfur lyase activity"/>
    <property type="evidence" value="ECO:0007669"/>
    <property type="project" value="InterPro"/>
</dbReference>
<accession>A0A5N5WFU7</accession>
<evidence type="ECO:0000256" key="2">
    <source>
        <dbReference type="ARBA" id="ARBA00022723"/>
    </source>
</evidence>
<dbReference type="InterPro" id="IPR006913">
    <property type="entry name" value="CENP-V/GFA"/>
</dbReference>
<evidence type="ECO:0000313" key="7">
    <source>
        <dbReference type="Proteomes" id="UP000326565"/>
    </source>
</evidence>
<keyword evidence="4" id="KW-0456">Lyase</keyword>
<dbReference type="SUPFAM" id="SSF51316">
    <property type="entry name" value="Mss4-like"/>
    <property type="match status" value="1"/>
</dbReference>
<dbReference type="Proteomes" id="UP000326565">
    <property type="component" value="Unassembled WGS sequence"/>
</dbReference>
<dbReference type="GO" id="GO:0046872">
    <property type="term" value="F:metal ion binding"/>
    <property type="evidence" value="ECO:0007669"/>
    <property type="project" value="UniProtKB-KW"/>
</dbReference>
<comment type="similarity">
    <text evidence="1">Belongs to the Gfa family.</text>
</comment>